<organism evidence="3">
    <name type="scientific">Serpula lacrymans var. lacrymans (strain S7.3)</name>
    <name type="common">Dry rot fungus</name>
    <dbReference type="NCBI Taxonomy" id="936435"/>
    <lineage>
        <taxon>Eukaryota</taxon>
        <taxon>Fungi</taxon>
        <taxon>Dikarya</taxon>
        <taxon>Basidiomycota</taxon>
        <taxon>Agaricomycotina</taxon>
        <taxon>Agaricomycetes</taxon>
        <taxon>Agaricomycetidae</taxon>
        <taxon>Boletales</taxon>
        <taxon>Coniophorineae</taxon>
        <taxon>Serpulaceae</taxon>
        <taxon>Serpula</taxon>
    </lineage>
</organism>
<dbReference type="HOGENOM" id="CLU_3015604_0_0_1"/>
<name>F8Q628_SERL3</name>
<sequence length="56" mass="6350">MKDFSALQLHSPSQGDMPSPRKQNQHAFHIQFLHGMLVDSFTSGNSYRLLGYEPDS</sequence>
<proteinExistence type="predicted"/>
<accession>F8Q628</accession>
<dbReference type="EMBL" id="GL945484">
    <property type="protein sequence ID" value="EGN96066.1"/>
    <property type="molecule type" value="Genomic_DNA"/>
</dbReference>
<evidence type="ECO:0000313" key="2">
    <source>
        <dbReference type="EMBL" id="EGN96066.1"/>
    </source>
</evidence>
<keyword evidence="3" id="KW-1185">Reference proteome</keyword>
<evidence type="ECO:0000256" key="1">
    <source>
        <dbReference type="SAM" id="MobiDB-lite"/>
    </source>
</evidence>
<dbReference type="Proteomes" id="UP000008063">
    <property type="component" value="Unassembled WGS sequence"/>
</dbReference>
<feature type="compositionally biased region" description="Polar residues" evidence="1">
    <location>
        <begin position="8"/>
        <end position="25"/>
    </location>
</feature>
<evidence type="ECO:0000313" key="3">
    <source>
        <dbReference type="Proteomes" id="UP000008063"/>
    </source>
</evidence>
<dbReference type="AlphaFoldDB" id="F8Q628"/>
<reference evidence="3" key="1">
    <citation type="journal article" date="2011" name="Science">
        <title>The plant cell wall-decomposing machinery underlies the functional diversity of forest fungi.</title>
        <authorList>
            <person name="Eastwood D.C."/>
            <person name="Floudas D."/>
            <person name="Binder M."/>
            <person name="Majcherczyk A."/>
            <person name="Schneider P."/>
            <person name="Aerts A."/>
            <person name="Asiegbu F.O."/>
            <person name="Baker S.E."/>
            <person name="Barry K."/>
            <person name="Bendiksby M."/>
            <person name="Blumentritt M."/>
            <person name="Coutinho P.M."/>
            <person name="Cullen D."/>
            <person name="de Vries R.P."/>
            <person name="Gathman A."/>
            <person name="Goodell B."/>
            <person name="Henrissat B."/>
            <person name="Ihrmark K."/>
            <person name="Kauserud H."/>
            <person name="Kohler A."/>
            <person name="LaButti K."/>
            <person name="Lapidus A."/>
            <person name="Lavin J.L."/>
            <person name="Lee Y.-H."/>
            <person name="Lindquist E."/>
            <person name="Lilly W."/>
            <person name="Lucas S."/>
            <person name="Morin E."/>
            <person name="Murat C."/>
            <person name="Oguiza J.A."/>
            <person name="Park J."/>
            <person name="Pisabarro A.G."/>
            <person name="Riley R."/>
            <person name="Rosling A."/>
            <person name="Salamov A."/>
            <person name="Schmidt O."/>
            <person name="Schmutz J."/>
            <person name="Skrede I."/>
            <person name="Stenlid J."/>
            <person name="Wiebenga A."/>
            <person name="Xie X."/>
            <person name="Kuees U."/>
            <person name="Hibbett D.S."/>
            <person name="Hoffmeister D."/>
            <person name="Hoegberg N."/>
            <person name="Martin F."/>
            <person name="Grigoriev I.V."/>
            <person name="Watkinson S.C."/>
        </authorList>
    </citation>
    <scope>NUCLEOTIDE SEQUENCE [LARGE SCALE GENOMIC DNA]</scope>
    <source>
        <strain evidence="3">strain S7.3</strain>
    </source>
</reference>
<dbReference type="InParanoid" id="F8Q628"/>
<gene>
    <name evidence="2" type="ORF">SERLA73DRAFT_185585</name>
</gene>
<feature type="region of interest" description="Disordered" evidence="1">
    <location>
        <begin position="1"/>
        <end position="25"/>
    </location>
</feature>
<protein>
    <submittedName>
        <fullName evidence="2">Uncharacterized protein</fullName>
    </submittedName>
</protein>